<dbReference type="InterPro" id="IPR001766">
    <property type="entry name" value="Fork_head_dom"/>
</dbReference>
<dbReference type="GO" id="GO:0000981">
    <property type="term" value="F:DNA-binding transcription factor activity, RNA polymerase II-specific"/>
    <property type="evidence" value="ECO:0007669"/>
    <property type="project" value="TreeGrafter"/>
</dbReference>
<feature type="region of interest" description="Disordered" evidence="4">
    <location>
        <begin position="1659"/>
        <end position="1709"/>
    </location>
</feature>
<protein>
    <recommendedName>
        <fullName evidence="9">FHA domain-containing protein</fullName>
    </recommendedName>
</protein>
<dbReference type="PANTHER" id="PTHR11829">
    <property type="entry name" value="FORKHEAD BOX PROTEIN"/>
    <property type="match status" value="1"/>
</dbReference>
<dbReference type="GO" id="GO:0005634">
    <property type="term" value="C:nucleus"/>
    <property type="evidence" value="ECO:0007669"/>
    <property type="project" value="UniProtKB-SubCell"/>
</dbReference>
<feature type="region of interest" description="Disordered" evidence="4">
    <location>
        <begin position="437"/>
        <end position="486"/>
    </location>
</feature>
<feature type="compositionally biased region" description="Basic and acidic residues" evidence="4">
    <location>
        <begin position="951"/>
        <end position="984"/>
    </location>
</feature>
<dbReference type="OrthoDB" id="5954824at2759"/>
<organism evidence="7 8">
    <name type="scientific">Naganishia liquefaciens</name>
    <dbReference type="NCBI Taxonomy" id="104408"/>
    <lineage>
        <taxon>Eukaryota</taxon>
        <taxon>Fungi</taxon>
        <taxon>Dikarya</taxon>
        <taxon>Basidiomycota</taxon>
        <taxon>Agaricomycotina</taxon>
        <taxon>Tremellomycetes</taxon>
        <taxon>Filobasidiales</taxon>
        <taxon>Filobasidiaceae</taxon>
        <taxon>Naganishia</taxon>
    </lineage>
</organism>
<feature type="region of interest" description="Disordered" evidence="4">
    <location>
        <begin position="1028"/>
        <end position="1096"/>
    </location>
</feature>
<gene>
    <name evidence="7" type="ORF">NliqN6_1890</name>
</gene>
<dbReference type="EMBL" id="BLZA01000011">
    <property type="protein sequence ID" value="GHJ85488.1"/>
    <property type="molecule type" value="Genomic_DNA"/>
</dbReference>
<dbReference type="Gene3D" id="1.10.10.10">
    <property type="entry name" value="Winged helix-like DNA-binding domain superfamily/Winged helix DNA-binding domain"/>
    <property type="match status" value="1"/>
</dbReference>
<feature type="region of interest" description="Disordered" evidence="4">
    <location>
        <begin position="661"/>
        <end position="700"/>
    </location>
</feature>
<reference evidence="7" key="1">
    <citation type="submission" date="2020-07" db="EMBL/GenBank/DDBJ databases">
        <title>Draft Genome Sequence of a Deep-Sea Yeast, Naganishia (Cryptococcus) liquefaciens strain N6.</title>
        <authorList>
            <person name="Han Y.W."/>
            <person name="Kajitani R."/>
            <person name="Morimoto H."/>
            <person name="Parhat M."/>
            <person name="Tsubouchi H."/>
            <person name="Bakenova O."/>
            <person name="Ogata M."/>
            <person name="Argunhan B."/>
            <person name="Aoki R."/>
            <person name="Kajiwara S."/>
            <person name="Itoh T."/>
            <person name="Iwasaki H."/>
        </authorList>
    </citation>
    <scope>NUCLEOTIDE SEQUENCE</scope>
    <source>
        <strain evidence="7">N6</strain>
    </source>
</reference>
<dbReference type="GO" id="GO:0000978">
    <property type="term" value="F:RNA polymerase II cis-regulatory region sequence-specific DNA binding"/>
    <property type="evidence" value="ECO:0007669"/>
    <property type="project" value="TreeGrafter"/>
</dbReference>
<feature type="compositionally biased region" description="Low complexity" evidence="4">
    <location>
        <begin position="1061"/>
        <end position="1072"/>
    </location>
</feature>
<feature type="compositionally biased region" description="Polar residues" evidence="4">
    <location>
        <begin position="257"/>
        <end position="268"/>
    </location>
</feature>
<feature type="compositionally biased region" description="Polar residues" evidence="4">
    <location>
        <begin position="886"/>
        <end position="905"/>
    </location>
</feature>
<evidence type="ECO:0000256" key="2">
    <source>
        <dbReference type="ARBA" id="ARBA00023242"/>
    </source>
</evidence>
<feature type="compositionally biased region" description="Basic and acidic residues" evidence="4">
    <location>
        <begin position="1323"/>
        <end position="1343"/>
    </location>
</feature>
<dbReference type="CDD" id="cd00059">
    <property type="entry name" value="FH_FOX"/>
    <property type="match status" value="1"/>
</dbReference>
<feature type="compositionally biased region" description="Low complexity" evidence="4">
    <location>
        <begin position="855"/>
        <end position="867"/>
    </location>
</feature>
<dbReference type="InterPro" id="IPR008984">
    <property type="entry name" value="SMAD_FHA_dom_sf"/>
</dbReference>
<feature type="compositionally biased region" description="Acidic residues" evidence="4">
    <location>
        <begin position="731"/>
        <end position="755"/>
    </location>
</feature>
<feature type="DNA-binding region" description="Fork-head" evidence="3">
    <location>
        <begin position="1235"/>
        <end position="1333"/>
    </location>
</feature>
<dbReference type="InterPro" id="IPR036388">
    <property type="entry name" value="WH-like_DNA-bd_sf"/>
</dbReference>
<dbReference type="Pfam" id="PF00250">
    <property type="entry name" value="Forkhead"/>
    <property type="match status" value="1"/>
</dbReference>
<feature type="compositionally biased region" description="Polar residues" evidence="4">
    <location>
        <begin position="1028"/>
        <end position="1059"/>
    </location>
</feature>
<feature type="compositionally biased region" description="Polar residues" evidence="4">
    <location>
        <begin position="1197"/>
        <end position="1207"/>
    </location>
</feature>
<evidence type="ECO:0000259" key="5">
    <source>
        <dbReference type="PROSITE" id="PS50006"/>
    </source>
</evidence>
<feature type="compositionally biased region" description="Low complexity" evidence="4">
    <location>
        <begin position="1562"/>
        <end position="1572"/>
    </location>
</feature>
<feature type="region of interest" description="Disordered" evidence="4">
    <location>
        <begin position="257"/>
        <end position="279"/>
    </location>
</feature>
<keyword evidence="1 3" id="KW-0238">DNA-binding</keyword>
<comment type="subcellular location">
    <subcellularLocation>
        <location evidence="3">Nucleus</location>
    </subcellularLocation>
</comment>
<feature type="compositionally biased region" description="Polar residues" evidence="4">
    <location>
        <begin position="781"/>
        <end position="795"/>
    </location>
</feature>
<dbReference type="PROSITE" id="PS50039">
    <property type="entry name" value="FORK_HEAD_3"/>
    <property type="match status" value="1"/>
</dbReference>
<feature type="compositionally biased region" description="Polar residues" evidence="4">
    <location>
        <begin position="1672"/>
        <end position="1684"/>
    </location>
</feature>
<feature type="domain" description="FHA" evidence="5">
    <location>
        <begin position="471"/>
        <end position="536"/>
    </location>
</feature>
<evidence type="ECO:0000259" key="6">
    <source>
        <dbReference type="PROSITE" id="PS50039"/>
    </source>
</evidence>
<feature type="region of interest" description="Disordered" evidence="4">
    <location>
        <begin position="1323"/>
        <end position="1383"/>
    </location>
</feature>
<feature type="region of interest" description="Disordered" evidence="4">
    <location>
        <begin position="1134"/>
        <end position="1211"/>
    </location>
</feature>
<feature type="compositionally biased region" description="Basic and acidic residues" evidence="4">
    <location>
        <begin position="664"/>
        <end position="680"/>
    </location>
</feature>
<feature type="region of interest" description="Disordered" evidence="4">
    <location>
        <begin position="368"/>
        <end position="420"/>
    </location>
</feature>
<evidence type="ECO:0000256" key="4">
    <source>
        <dbReference type="SAM" id="MobiDB-lite"/>
    </source>
</evidence>
<dbReference type="SMART" id="SM00339">
    <property type="entry name" value="FH"/>
    <property type="match status" value="1"/>
</dbReference>
<evidence type="ECO:0000313" key="7">
    <source>
        <dbReference type="EMBL" id="GHJ85488.1"/>
    </source>
</evidence>
<evidence type="ECO:0000256" key="3">
    <source>
        <dbReference type="PROSITE-ProRule" id="PRU00089"/>
    </source>
</evidence>
<dbReference type="SUPFAM" id="SSF46785">
    <property type="entry name" value="Winged helix' DNA-binding domain"/>
    <property type="match status" value="1"/>
</dbReference>
<feature type="compositionally biased region" description="Basic and acidic residues" evidence="4">
    <location>
        <begin position="463"/>
        <end position="473"/>
    </location>
</feature>
<dbReference type="PANTHER" id="PTHR11829:SF343">
    <property type="entry name" value="FORK-HEAD DOMAIN-CONTAINING PROTEIN"/>
    <property type="match status" value="1"/>
</dbReference>
<keyword evidence="8" id="KW-1185">Reference proteome</keyword>
<dbReference type="InterPro" id="IPR030456">
    <property type="entry name" value="TF_fork_head_CS_2"/>
</dbReference>
<dbReference type="InterPro" id="IPR036390">
    <property type="entry name" value="WH_DNA-bd_sf"/>
</dbReference>
<evidence type="ECO:0000256" key="1">
    <source>
        <dbReference type="ARBA" id="ARBA00023125"/>
    </source>
</evidence>
<keyword evidence="2 3" id="KW-0539">Nucleus</keyword>
<dbReference type="InterPro" id="IPR000253">
    <property type="entry name" value="FHA_dom"/>
</dbReference>
<accession>A0A8H3TRD0</accession>
<proteinExistence type="predicted"/>
<evidence type="ECO:0008006" key="9">
    <source>
        <dbReference type="Google" id="ProtNLM"/>
    </source>
</evidence>
<sequence length="1709" mass="184539">MDVSDDPTSFENVVLHEKAGGLEVPSIVQDTGAKDGYDTLGLGEGHEPFTRTEAAQQEMEQFLLSAGVEVAEGDHGEHTHAGAQEELQLDMEVAGAPDHHDAMMEGILDLASHELHGADHLHLDLEKHHETATFDLHQIHEELNDATTLHAIHQDTADATAVQPDNSLPAEEMTNQASLNRTRFNSNMALSPKDRGLLSEEHMQEESIHTGVQIVNEEVLLNDVGLAPLGEGLPSTEAMAVVKTEPVSVEDQVQGQQFREAPQQSAPSATEMLKTPSSGNPPLPIDHALTEPITAFYKLQFLEPPPAQASGSHIDYRPKEAFSYYMQTLDVTIGRKINRLKKSVQDQPSQSRQSMDREIGHGASRVKLEQDGAAEQEVKVESSAVFQEHSILTKNNDGEDGPQEGKQSTPPDVPPAKEIAKPPIDDQLAQRNLADAMEQEHVKRTSMPRATEEGDEQTSIRIIKSESDHKVGSGRDGPNVDDTEERQVDVDLGALKSVSRLHARIGTSCLSYSYTLSQFYLDVLGRNGAWVDDVFKVRGSRVALGPYTKIQISTRTFYFILPPASIASYPIPLNHNALTGPNVESLGFGIAAPKVSSQPAVSDNENDLHHLFQRPATFNAFSTNREEWEDERMGLFGMGKGMGKNGTYGYRSKHRKGRKCRKCKLQESEHKAGEREDLDHSFSGSDNEQGNGEDSNDSVCSCSRCASEQEWFSSSADSGSEESSELSSVSDSDEEESDVDSSSDESDGGDEEEEKEKEVAQQTMISPAEATDVPIKDLSETKGTSAEDSIKQGNTVVADDKGIVPLSNETPEGRAQSDSVMAASDAESEEETLASKLKVAELLKPTSGSFPAPSQPSDDQSSQIQLDDSSHLPPTEADIQAVQDLIASTMTPANEQGMPLQTPQSGMPYDNSMFASLNSSHLPMAGEEPVPVPEVKLTKAEKSALAARIREAKAAARKEEQERKKAEKAAQREKEKAEKAKAKADAAAAKAAKKQKAEALEREKMLARMESMQQPQADALNMDVQELPTNVTGDPAHSGTSPYPSSVKSGVPRPTSSAQGPVRPGMPVVRPARPLPNGFRPVNPTGPNSIAAPGVRPLRPGPNGMPLRPGMPGVRPGMPFRPGPGSVPPLQAQNRPGMQTRPLQPGVRPVRPGPPIRPGSRPMLPSQRPPLQPHMNSGSFGETREASRGVSPDALSIHSQEGFSRSPSLDPYSQKRISPLLGIDGQPFIGPDPIKPDLTYATIIYRALANVDRGRGTLGQVCDWVANEWEWFKMNPESGWQNSIRHNLSLNKAFLKVPRVPEDDPESKGSVWILDPVHAPELVERERKTAEQKEARAKRDLSRGPDIAKSIKPRRPVEVGARRDSEDHARPSPSPAPGNPPANSVEAILGSLIPPLLVPLNRQLPLTLGTIPPHMKSVDIKIKHLLPEPPYVFDNNTIILNPLVFGRFSKQQLAQMQALPTKSAITVLRTYVLRWLQEKVKKLGPTSVPRLSNPATRPIAAGPGPRPSSGNSIARPGIAPRPQGIRPIPSQARPVAAGVRPTGARPGMVLRPSVNVALARPGAKPGAPTARPAPRPINGNVTGARPPTPALDPETLRKITQLAESAIKTNSAQSANAKVLLQYLKQVGSHVNIAIATQILGTGVIPPNAIPARVNQNAGTATLSPPIRPSDRSTSVTPRPNPTTVLGKRPVEASSVSVQDSADAKRQKV</sequence>
<evidence type="ECO:0000313" key="8">
    <source>
        <dbReference type="Proteomes" id="UP000620104"/>
    </source>
</evidence>
<name>A0A8H3TRD0_9TREE</name>
<feature type="compositionally biased region" description="Basic and acidic residues" evidence="4">
    <location>
        <begin position="368"/>
        <end position="380"/>
    </location>
</feature>
<feature type="region of interest" description="Disordered" evidence="4">
    <location>
        <begin position="951"/>
        <end position="999"/>
    </location>
</feature>
<feature type="region of interest" description="Disordered" evidence="4">
    <location>
        <begin position="1562"/>
        <end position="1591"/>
    </location>
</feature>
<dbReference type="PROSITE" id="PS50006">
    <property type="entry name" value="FHA_DOMAIN"/>
    <property type="match status" value="1"/>
</dbReference>
<feature type="compositionally biased region" description="Basic and acidic residues" evidence="4">
    <location>
        <begin position="1355"/>
        <end position="1370"/>
    </location>
</feature>
<comment type="caution">
    <text evidence="7">The sequence shown here is derived from an EMBL/GenBank/DDBJ whole genome shotgun (WGS) entry which is preliminary data.</text>
</comment>
<feature type="region of interest" description="Disordered" evidence="4">
    <location>
        <begin position="713"/>
        <end position="914"/>
    </location>
</feature>
<feature type="compositionally biased region" description="Low complexity" evidence="4">
    <location>
        <begin position="1141"/>
        <end position="1150"/>
    </location>
</feature>
<dbReference type="SUPFAM" id="SSF49879">
    <property type="entry name" value="SMAD/FHA domain"/>
    <property type="match status" value="1"/>
</dbReference>
<dbReference type="Proteomes" id="UP000620104">
    <property type="component" value="Unassembled WGS sequence"/>
</dbReference>
<feature type="region of interest" description="Disordered" evidence="4">
    <location>
        <begin position="1487"/>
        <end position="1548"/>
    </location>
</feature>
<dbReference type="PROSITE" id="PS00658">
    <property type="entry name" value="FORK_HEAD_2"/>
    <property type="match status" value="1"/>
</dbReference>
<feature type="compositionally biased region" description="Polar residues" evidence="4">
    <location>
        <begin position="682"/>
        <end position="700"/>
    </location>
</feature>
<dbReference type="InterPro" id="IPR050211">
    <property type="entry name" value="FOX_domain-containing"/>
</dbReference>
<dbReference type="PRINTS" id="PR00053">
    <property type="entry name" value="FORKHEAD"/>
</dbReference>
<feature type="domain" description="Fork-head" evidence="6">
    <location>
        <begin position="1235"/>
        <end position="1333"/>
    </location>
</feature>